<comment type="caution">
    <text evidence="4">The sequence shown here is derived from an EMBL/GenBank/DDBJ whole genome shotgun (WGS) entry which is preliminary data.</text>
</comment>
<evidence type="ECO:0000256" key="1">
    <source>
        <dbReference type="ARBA" id="ARBA00022801"/>
    </source>
</evidence>
<dbReference type="Pfam" id="PF07676">
    <property type="entry name" value="PD40"/>
    <property type="match status" value="3"/>
</dbReference>
<dbReference type="SUPFAM" id="SSF53474">
    <property type="entry name" value="alpha/beta-Hydrolases"/>
    <property type="match status" value="1"/>
</dbReference>
<dbReference type="InterPro" id="IPR029058">
    <property type="entry name" value="AB_hydrolase_fold"/>
</dbReference>
<evidence type="ECO:0000313" key="4">
    <source>
        <dbReference type="EMBL" id="MDZ5470241.1"/>
    </source>
</evidence>
<evidence type="ECO:0000256" key="2">
    <source>
        <dbReference type="ARBA" id="ARBA00022825"/>
    </source>
</evidence>
<dbReference type="SUPFAM" id="SSF82171">
    <property type="entry name" value="DPP6 N-terminal domain-like"/>
    <property type="match status" value="1"/>
</dbReference>
<gene>
    <name evidence="4" type="ORF">SM124_00635</name>
</gene>
<dbReference type="Gene3D" id="3.40.50.1820">
    <property type="entry name" value="alpha/beta hydrolase"/>
    <property type="match status" value="1"/>
</dbReference>
<dbReference type="InterPro" id="IPR001375">
    <property type="entry name" value="Peptidase_S9_cat"/>
</dbReference>
<dbReference type="Proteomes" id="UP001290455">
    <property type="component" value="Unassembled WGS sequence"/>
</dbReference>
<dbReference type="InterPro" id="IPR011042">
    <property type="entry name" value="6-blade_b-propeller_TolB-like"/>
</dbReference>
<dbReference type="GO" id="GO:0016787">
    <property type="term" value="F:hydrolase activity"/>
    <property type="evidence" value="ECO:0007669"/>
    <property type="project" value="UniProtKB-KW"/>
</dbReference>
<evidence type="ECO:0000313" key="5">
    <source>
        <dbReference type="Proteomes" id="UP001290455"/>
    </source>
</evidence>
<dbReference type="InterPro" id="IPR011659">
    <property type="entry name" value="WD40"/>
</dbReference>
<keyword evidence="2" id="KW-0720">Serine protease</keyword>
<sequence>MEKQKRTLTAEDLYHLKSLADPQLAKNGSDLLYVETTMSKEKNDYVSNLYYINVAEKTNPVQWTYGENKNHSPRWSPDGSQIAFVSNRTGKNQIYILQKDGGEARQVTNSTNGASNPVWSPDGSKIAFSTSLKSDEALLLEEKKEEEKGNLVPLVVDKMKYKSDASGFWNGRFTQIAVVDVNTKEMELLTSGERDYSLQSWSPDGNYIALTADFSEELDHSFLSDVYLLEVSTKNLQKVTNSTGYFGSVTWSPNSKFLGMIGHEREFENATLSKAWVYNVDNKSLNCLTSETDLLVGDLAIGDFQQGAVTPGLLWGEDNESFYFLATDHGNTVVYYGSVNGELYPALLDQQHVYGLTTGGNINQAVVAISKAQSPGELFYLDVPTGELTQLTNANASFLDEVQLASVEEIEFKSKDDWDLHGWLMKPANFKEGEKYPLILEIHGGPHAMYANTYFHEFQTLAAEGYAVLYINPRGSHGYGQKFVDAVRGDYGGRDYADVMEAVDYVLDQFDFIDENRLGVTGGSYGGFMTNWIVGHTNSFKAAVTQRSISNWISFYGVSDIGYYFNEWQIKSNSLDDIQTLWKHSPLAYVDSVETPLLILHSEKDYRCPIEQAEQLYIALKHKKKTTKFVRFPESNHELSRSGKPNLRMERLHHIKNWFNEYIK</sequence>
<keyword evidence="5" id="KW-1185">Reference proteome</keyword>
<dbReference type="EC" id="3.4.-.-" evidence="4"/>
<name>A0ABU5ISZ7_9BACI</name>
<dbReference type="Pfam" id="PF00326">
    <property type="entry name" value="Peptidase_S9"/>
    <property type="match status" value="1"/>
</dbReference>
<reference evidence="4 5" key="1">
    <citation type="submission" date="2023-11" db="EMBL/GenBank/DDBJ databases">
        <title>Bacillus jintuensis, isolated from a mudflat on the Beibu Gulf coast.</title>
        <authorList>
            <person name="Li M."/>
        </authorList>
    </citation>
    <scope>NUCLEOTIDE SEQUENCE [LARGE SCALE GENOMIC DNA]</scope>
    <source>
        <strain evidence="4 5">31A1R</strain>
    </source>
</reference>
<organism evidence="4 5">
    <name type="scientific">Robertmurraya mangrovi</name>
    <dbReference type="NCBI Taxonomy" id="3098077"/>
    <lineage>
        <taxon>Bacteria</taxon>
        <taxon>Bacillati</taxon>
        <taxon>Bacillota</taxon>
        <taxon>Bacilli</taxon>
        <taxon>Bacillales</taxon>
        <taxon>Bacillaceae</taxon>
        <taxon>Robertmurraya</taxon>
    </lineage>
</organism>
<dbReference type="EMBL" id="JAXOFX010000001">
    <property type="protein sequence ID" value="MDZ5470241.1"/>
    <property type="molecule type" value="Genomic_DNA"/>
</dbReference>
<dbReference type="PANTHER" id="PTHR42776">
    <property type="entry name" value="SERINE PEPTIDASE S9 FAMILY MEMBER"/>
    <property type="match status" value="1"/>
</dbReference>
<protein>
    <submittedName>
        <fullName evidence="4">S9 family peptidase</fullName>
        <ecNumber evidence="4">3.4.-.-</ecNumber>
    </submittedName>
</protein>
<keyword evidence="1 4" id="KW-0378">Hydrolase</keyword>
<dbReference type="RefSeq" id="WP_322444551.1">
    <property type="nucleotide sequence ID" value="NZ_JAXOFX010000001.1"/>
</dbReference>
<dbReference type="Gene3D" id="2.120.10.30">
    <property type="entry name" value="TolB, C-terminal domain"/>
    <property type="match status" value="2"/>
</dbReference>
<dbReference type="PANTHER" id="PTHR42776:SF27">
    <property type="entry name" value="DIPEPTIDYL PEPTIDASE FAMILY MEMBER 6"/>
    <property type="match status" value="1"/>
</dbReference>
<accession>A0ABU5ISZ7</accession>
<feature type="domain" description="Peptidase S9 prolyl oligopeptidase catalytic" evidence="3">
    <location>
        <begin position="454"/>
        <end position="664"/>
    </location>
</feature>
<keyword evidence="2" id="KW-0645">Protease</keyword>
<evidence type="ECO:0000259" key="3">
    <source>
        <dbReference type="Pfam" id="PF00326"/>
    </source>
</evidence>
<proteinExistence type="predicted"/>